<dbReference type="Proteomes" id="UP001596066">
    <property type="component" value="Unassembled WGS sequence"/>
</dbReference>
<dbReference type="EMBL" id="JBHSOC010000123">
    <property type="protein sequence ID" value="MFC5646978.1"/>
    <property type="molecule type" value="Genomic_DNA"/>
</dbReference>
<protein>
    <submittedName>
        <fullName evidence="1">Uncharacterized protein</fullName>
    </submittedName>
</protein>
<dbReference type="RefSeq" id="WP_346148727.1">
    <property type="nucleotide sequence ID" value="NZ_BAAAUA010000054.1"/>
</dbReference>
<keyword evidence="2" id="KW-1185">Reference proteome</keyword>
<sequence>MPVEPIEPRPLNASERAVLEHILSADFVGAAALRSQLDRTEVVATWGVGSVSVDLRVRGLVQDHAPASTVLPVDARVHDRSGEYIGELLVWAEGGTTLSALEYAWVTDEMPTSLPSVGQIQRTTD</sequence>
<organism evidence="1 2">
    <name type="scientific">Kitasatospora cinereorecta</name>
    <dbReference type="NCBI Taxonomy" id="285560"/>
    <lineage>
        <taxon>Bacteria</taxon>
        <taxon>Bacillati</taxon>
        <taxon>Actinomycetota</taxon>
        <taxon>Actinomycetes</taxon>
        <taxon>Kitasatosporales</taxon>
        <taxon>Streptomycetaceae</taxon>
        <taxon>Kitasatospora</taxon>
    </lineage>
</organism>
<evidence type="ECO:0000313" key="2">
    <source>
        <dbReference type="Proteomes" id="UP001596066"/>
    </source>
</evidence>
<gene>
    <name evidence="1" type="ORF">ACFPZF_37260</name>
</gene>
<evidence type="ECO:0000313" key="1">
    <source>
        <dbReference type="EMBL" id="MFC5646978.1"/>
    </source>
</evidence>
<name>A0ABW0VM53_9ACTN</name>
<comment type="caution">
    <text evidence="1">The sequence shown here is derived from an EMBL/GenBank/DDBJ whole genome shotgun (WGS) entry which is preliminary data.</text>
</comment>
<accession>A0ABW0VM53</accession>
<reference evidence="2" key="1">
    <citation type="journal article" date="2019" name="Int. J. Syst. Evol. Microbiol.">
        <title>The Global Catalogue of Microorganisms (GCM) 10K type strain sequencing project: providing services to taxonomists for standard genome sequencing and annotation.</title>
        <authorList>
            <consortium name="The Broad Institute Genomics Platform"/>
            <consortium name="The Broad Institute Genome Sequencing Center for Infectious Disease"/>
            <person name="Wu L."/>
            <person name="Ma J."/>
        </authorList>
    </citation>
    <scope>NUCLEOTIDE SEQUENCE [LARGE SCALE GENOMIC DNA]</scope>
    <source>
        <strain evidence="2">CGMCC 4.1622</strain>
    </source>
</reference>
<proteinExistence type="predicted"/>